<feature type="transmembrane region" description="Helical" evidence="1">
    <location>
        <begin position="20"/>
        <end position="46"/>
    </location>
</feature>
<reference evidence="2 3" key="1">
    <citation type="submission" date="2018-01" db="EMBL/GenBank/DDBJ databases">
        <title>Cryobacterium sp. nov., from glaciers in China.</title>
        <authorList>
            <person name="Liu Q."/>
            <person name="Xin Y.-H."/>
        </authorList>
    </citation>
    <scope>NUCLEOTIDE SEQUENCE [LARGE SCALE GENOMIC DNA]</scope>
    <source>
        <strain evidence="2 3">TMN-42</strain>
    </source>
</reference>
<sequence length="64" mass="6917">MDSAWHGLRDGGSPCQAADRVLLAAIAALDVLLPLSGLSLLIVLALDQLLIRRGPRLRRFLRTA</sequence>
<proteinExistence type="predicted"/>
<dbReference type="Proteomes" id="UP000237340">
    <property type="component" value="Unassembled WGS sequence"/>
</dbReference>
<dbReference type="AlphaFoldDB" id="A0A2S3Z727"/>
<evidence type="ECO:0000256" key="1">
    <source>
        <dbReference type="SAM" id="Phobius"/>
    </source>
</evidence>
<dbReference type="EMBL" id="PPXD01000029">
    <property type="protein sequence ID" value="POH61344.1"/>
    <property type="molecule type" value="Genomic_DNA"/>
</dbReference>
<name>A0A2S3Z727_9MICO</name>
<evidence type="ECO:0000313" key="2">
    <source>
        <dbReference type="EMBL" id="POH61344.1"/>
    </source>
</evidence>
<keyword evidence="3" id="KW-1185">Reference proteome</keyword>
<comment type="caution">
    <text evidence="2">The sequence shown here is derived from an EMBL/GenBank/DDBJ whole genome shotgun (WGS) entry which is preliminary data.</text>
</comment>
<gene>
    <name evidence="2" type="ORF">C3B61_18685</name>
</gene>
<protein>
    <submittedName>
        <fullName evidence="2">Uncharacterized protein</fullName>
    </submittedName>
</protein>
<evidence type="ECO:0000313" key="3">
    <source>
        <dbReference type="Proteomes" id="UP000237340"/>
    </source>
</evidence>
<organism evidence="2 3">
    <name type="scientific">Cryobacterium zongtaii</name>
    <dbReference type="NCBI Taxonomy" id="1259217"/>
    <lineage>
        <taxon>Bacteria</taxon>
        <taxon>Bacillati</taxon>
        <taxon>Actinomycetota</taxon>
        <taxon>Actinomycetes</taxon>
        <taxon>Micrococcales</taxon>
        <taxon>Microbacteriaceae</taxon>
        <taxon>Cryobacterium</taxon>
    </lineage>
</organism>
<keyword evidence="1" id="KW-1133">Transmembrane helix</keyword>
<keyword evidence="1" id="KW-0812">Transmembrane</keyword>
<keyword evidence="1" id="KW-0472">Membrane</keyword>
<accession>A0A2S3Z727</accession>